<organism evidence="2 3">
    <name type="scientific">Bosea eneae</name>
    <dbReference type="NCBI Taxonomy" id="151454"/>
    <lineage>
        <taxon>Bacteria</taxon>
        <taxon>Pseudomonadati</taxon>
        <taxon>Pseudomonadota</taxon>
        <taxon>Alphaproteobacteria</taxon>
        <taxon>Hyphomicrobiales</taxon>
        <taxon>Boseaceae</taxon>
        <taxon>Bosea</taxon>
    </lineage>
</organism>
<feature type="signal peptide" evidence="1">
    <location>
        <begin position="1"/>
        <end position="19"/>
    </location>
</feature>
<dbReference type="EMBL" id="JBHSLW010000003">
    <property type="protein sequence ID" value="MFC5418167.1"/>
    <property type="molecule type" value="Genomic_DNA"/>
</dbReference>
<feature type="chain" id="PRO_5046203921" evidence="1">
    <location>
        <begin position="20"/>
        <end position="100"/>
    </location>
</feature>
<reference evidence="3" key="1">
    <citation type="journal article" date="2019" name="Int. J. Syst. Evol. Microbiol.">
        <title>The Global Catalogue of Microorganisms (GCM) 10K type strain sequencing project: providing services to taxonomists for standard genome sequencing and annotation.</title>
        <authorList>
            <consortium name="The Broad Institute Genomics Platform"/>
            <consortium name="The Broad Institute Genome Sequencing Center for Infectious Disease"/>
            <person name="Wu L."/>
            <person name="Ma J."/>
        </authorList>
    </citation>
    <scope>NUCLEOTIDE SEQUENCE [LARGE SCALE GENOMIC DNA]</scope>
    <source>
        <strain evidence="3">NCAIM B.01391</strain>
    </source>
</reference>
<sequence length="100" mass="10161">MDAIISALVSFFLIAPLQAGITKTLTAAGVPEAVVTQVTACAKTAAPVIVRRATGDPVWLVSSTFGLWTGATSPDKILIDAAPGCAEPVAAARAYFAKST</sequence>
<evidence type="ECO:0000256" key="1">
    <source>
        <dbReference type="SAM" id="SignalP"/>
    </source>
</evidence>
<gene>
    <name evidence="2" type="ORF">ACFPOB_01170</name>
</gene>
<comment type="caution">
    <text evidence="2">The sequence shown here is derived from an EMBL/GenBank/DDBJ whole genome shotgun (WGS) entry which is preliminary data.</text>
</comment>
<accession>A0ABW0IJF2</accession>
<proteinExistence type="predicted"/>
<keyword evidence="1" id="KW-0732">Signal</keyword>
<keyword evidence="3" id="KW-1185">Reference proteome</keyword>
<dbReference type="RefSeq" id="WP_068186367.1">
    <property type="nucleotide sequence ID" value="NZ_JBHSLW010000003.1"/>
</dbReference>
<dbReference type="Proteomes" id="UP001596053">
    <property type="component" value="Unassembled WGS sequence"/>
</dbReference>
<protein>
    <submittedName>
        <fullName evidence="2">Uncharacterized protein</fullName>
    </submittedName>
</protein>
<evidence type="ECO:0000313" key="2">
    <source>
        <dbReference type="EMBL" id="MFC5418167.1"/>
    </source>
</evidence>
<name>A0ABW0IJF2_9HYPH</name>
<evidence type="ECO:0000313" key="3">
    <source>
        <dbReference type="Proteomes" id="UP001596053"/>
    </source>
</evidence>